<keyword evidence="2" id="KW-0813">Transport</keyword>
<dbReference type="GO" id="GO:0005886">
    <property type="term" value="C:plasma membrane"/>
    <property type="evidence" value="ECO:0007669"/>
    <property type="project" value="UniProtKB-SubCell"/>
</dbReference>
<dbReference type="Pfam" id="PF02653">
    <property type="entry name" value="BPD_transp_2"/>
    <property type="match status" value="1"/>
</dbReference>
<evidence type="ECO:0000256" key="4">
    <source>
        <dbReference type="ARBA" id="ARBA00022692"/>
    </source>
</evidence>
<dbReference type="EMBL" id="BSRZ01000018">
    <property type="protein sequence ID" value="GLW66920.1"/>
    <property type="molecule type" value="Genomic_DNA"/>
</dbReference>
<evidence type="ECO:0000256" key="6">
    <source>
        <dbReference type="ARBA" id="ARBA00022840"/>
    </source>
</evidence>
<name>A0A9W6UZM0_9ACTN</name>
<comment type="subcellular location">
    <subcellularLocation>
        <location evidence="1">Cell membrane</location>
        <topology evidence="1">Multi-pass membrane protein</topology>
    </subcellularLocation>
</comment>
<dbReference type="Pfam" id="PF12399">
    <property type="entry name" value="BCA_ABC_TP_C"/>
    <property type="match status" value="1"/>
</dbReference>
<dbReference type="Proteomes" id="UP001165124">
    <property type="component" value="Unassembled WGS sequence"/>
</dbReference>
<keyword evidence="7 10" id="KW-1133">Transmembrane helix</keyword>
<dbReference type="GO" id="GO:0005524">
    <property type="term" value="F:ATP binding"/>
    <property type="evidence" value="ECO:0007669"/>
    <property type="project" value="UniProtKB-KW"/>
</dbReference>
<dbReference type="GO" id="GO:0015188">
    <property type="term" value="F:L-isoleucine transmembrane transporter activity"/>
    <property type="evidence" value="ECO:0007669"/>
    <property type="project" value="TreeGrafter"/>
</dbReference>
<dbReference type="SMART" id="SM00382">
    <property type="entry name" value="AAA"/>
    <property type="match status" value="1"/>
</dbReference>
<protein>
    <submittedName>
        <fullName evidence="12">Metal-dependent hydrolase</fullName>
    </submittedName>
</protein>
<feature type="transmembrane region" description="Helical" evidence="10">
    <location>
        <begin position="243"/>
        <end position="267"/>
    </location>
</feature>
<feature type="transmembrane region" description="Helical" evidence="10">
    <location>
        <begin position="30"/>
        <end position="52"/>
    </location>
</feature>
<dbReference type="PANTHER" id="PTHR45772:SF7">
    <property type="entry name" value="AMINO ACID ABC TRANSPORTER ATP-BINDING PROTEIN"/>
    <property type="match status" value="1"/>
</dbReference>
<dbReference type="Pfam" id="PF00005">
    <property type="entry name" value="ABC_tran"/>
    <property type="match status" value="1"/>
</dbReference>
<evidence type="ECO:0000256" key="5">
    <source>
        <dbReference type="ARBA" id="ARBA00022741"/>
    </source>
</evidence>
<dbReference type="InterPro" id="IPR051120">
    <property type="entry name" value="ABC_AA/LPS_Transport"/>
</dbReference>
<feature type="transmembrane region" description="Helical" evidence="10">
    <location>
        <begin position="84"/>
        <end position="102"/>
    </location>
</feature>
<dbReference type="InterPro" id="IPR043428">
    <property type="entry name" value="LivM-like"/>
</dbReference>
<dbReference type="PANTHER" id="PTHR45772">
    <property type="entry name" value="CONSERVED COMPONENT OF ABC TRANSPORTER FOR NATURAL AMINO ACIDS-RELATED"/>
    <property type="match status" value="1"/>
</dbReference>
<feature type="transmembrane region" description="Helical" evidence="10">
    <location>
        <begin position="109"/>
        <end position="125"/>
    </location>
</feature>
<dbReference type="CDD" id="cd06581">
    <property type="entry name" value="TM_PBP1_LivM_like"/>
    <property type="match status" value="1"/>
</dbReference>
<dbReference type="GO" id="GO:0016887">
    <property type="term" value="F:ATP hydrolysis activity"/>
    <property type="evidence" value="ECO:0007669"/>
    <property type="project" value="InterPro"/>
</dbReference>
<dbReference type="PROSITE" id="PS50893">
    <property type="entry name" value="ABC_TRANSPORTER_2"/>
    <property type="match status" value="1"/>
</dbReference>
<organism evidence="12 13">
    <name type="scientific">Actinomadura rubrobrunea</name>
    <dbReference type="NCBI Taxonomy" id="115335"/>
    <lineage>
        <taxon>Bacteria</taxon>
        <taxon>Bacillati</taxon>
        <taxon>Actinomycetota</taxon>
        <taxon>Actinomycetes</taxon>
        <taxon>Streptosporangiales</taxon>
        <taxon>Thermomonosporaceae</taxon>
        <taxon>Actinomadura</taxon>
    </lineage>
</organism>
<feature type="transmembrane region" description="Helical" evidence="10">
    <location>
        <begin position="59"/>
        <end position="78"/>
    </location>
</feature>
<evidence type="ECO:0000256" key="10">
    <source>
        <dbReference type="SAM" id="Phobius"/>
    </source>
</evidence>
<dbReference type="GO" id="GO:0042941">
    <property type="term" value="P:D-alanine transmembrane transport"/>
    <property type="evidence" value="ECO:0007669"/>
    <property type="project" value="TreeGrafter"/>
</dbReference>
<reference evidence="12" key="1">
    <citation type="submission" date="2023-02" db="EMBL/GenBank/DDBJ databases">
        <title>Actinomadura rubrobrunea NBRC 14622.</title>
        <authorList>
            <person name="Ichikawa N."/>
            <person name="Sato H."/>
            <person name="Tonouchi N."/>
        </authorList>
    </citation>
    <scope>NUCLEOTIDE SEQUENCE</scope>
    <source>
        <strain evidence="12">NBRC 14622</strain>
    </source>
</reference>
<evidence type="ECO:0000256" key="9">
    <source>
        <dbReference type="SAM" id="MobiDB-lite"/>
    </source>
</evidence>
<feature type="transmembrane region" description="Helical" evidence="10">
    <location>
        <begin position="156"/>
        <end position="175"/>
    </location>
</feature>
<evidence type="ECO:0000256" key="3">
    <source>
        <dbReference type="ARBA" id="ARBA00022475"/>
    </source>
</evidence>
<evidence type="ECO:0000313" key="13">
    <source>
        <dbReference type="Proteomes" id="UP001165124"/>
    </source>
</evidence>
<keyword evidence="13" id="KW-1185">Reference proteome</keyword>
<comment type="caution">
    <text evidence="12">The sequence shown here is derived from an EMBL/GenBank/DDBJ whole genome shotgun (WGS) entry which is preliminary data.</text>
</comment>
<dbReference type="SUPFAM" id="SSF52540">
    <property type="entry name" value="P-loop containing nucleoside triphosphate hydrolases"/>
    <property type="match status" value="1"/>
</dbReference>
<keyword evidence="4 10" id="KW-0812">Transmembrane</keyword>
<dbReference type="AlphaFoldDB" id="A0A9W6UZM0"/>
<dbReference type="InterPro" id="IPR032823">
    <property type="entry name" value="BCA_ABC_TP_C"/>
</dbReference>
<dbReference type="GO" id="GO:1903806">
    <property type="term" value="P:L-isoleucine import across plasma membrane"/>
    <property type="evidence" value="ECO:0007669"/>
    <property type="project" value="TreeGrafter"/>
</dbReference>
<dbReference type="FunFam" id="3.40.50.300:FF:000421">
    <property type="entry name" value="Branched-chain amino acid ABC transporter ATP-binding protein"/>
    <property type="match status" value="1"/>
</dbReference>
<feature type="region of interest" description="Disordered" evidence="9">
    <location>
        <begin position="322"/>
        <end position="343"/>
    </location>
</feature>
<gene>
    <name evidence="12" type="ORF">Arub01_51640</name>
</gene>
<dbReference type="Gene3D" id="3.40.50.300">
    <property type="entry name" value="P-loop containing nucleotide triphosphate hydrolases"/>
    <property type="match status" value="1"/>
</dbReference>
<dbReference type="GO" id="GO:1903805">
    <property type="term" value="P:L-valine import across plasma membrane"/>
    <property type="evidence" value="ECO:0007669"/>
    <property type="project" value="TreeGrafter"/>
</dbReference>
<keyword evidence="8 10" id="KW-0472">Membrane</keyword>
<dbReference type="InterPro" id="IPR003439">
    <property type="entry name" value="ABC_transporter-like_ATP-bd"/>
</dbReference>
<dbReference type="GO" id="GO:0015192">
    <property type="term" value="F:L-phenylalanine transmembrane transporter activity"/>
    <property type="evidence" value="ECO:0007669"/>
    <property type="project" value="TreeGrafter"/>
</dbReference>
<dbReference type="GO" id="GO:0015808">
    <property type="term" value="P:L-alanine transport"/>
    <property type="evidence" value="ECO:0007669"/>
    <property type="project" value="TreeGrafter"/>
</dbReference>
<feature type="transmembrane region" description="Helical" evidence="10">
    <location>
        <begin position="288"/>
        <end position="306"/>
    </location>
</feature>
<sequence>MKRSDFVAIAALAAVFAVFPLVVPTALVNIGVYALIYALTAIGLTLLMGLAGQVSLGHAAFFAIGAYTQAILVTRYGVPLPAAAIAAVGLAMLAALLIGLPLLRLRGHFLALATLGLGIVLAVSVNEMEFTGATTGIFGIPKPEFGGRLYDSPEEYFWLMAPIVLVGLLLARGIVESRIGRALSAVNDSEVAAESLGVDTFRLRLQVFVLSAGYAGLGGVFYAHWLGVVSPSAAHFSMSVEFLLISVLGGLGTVWGALTGAFAVEFLDEAMREFIPVLVPGAAGEVQLVGFGIVLVLIVVLLPGGLHQATRRLFARRRPAAVPVSSGDGEPEPRRAARPERGSPLLEVRGLTKRFGGVVAVDDVSLDVRAGEIVALIGPNGAGKTTCFNMISGVLEPTSGEVTVNGVRTDGRKPHVFARAGATRTFQNLQVFRSSTVLGNVKVGRHLRSRAGLLRGALTLPARAEERMITAAAVRCLDAVGLAEHAGQMAVDLPFGLQRRMEIARALALEPDLLLLDEPMAGLSGAERRELAALLRRLREDGMAIVLVEHDVAAVLSLADRVAVLDDGKLIAFGPPDEVRQDPAVIAAYLGEDADVRD</sequence>
<dbReference type="InterPro" id="IPR027417">
    <property type="entry name" value="P-loop_NTPase"/>
</dbReference>
<evidence type="ECO:0000313" key="12">
    <source>
        <dbReference type="EMBL" id="GLW66920.1"/>
    </source>
</evidence>
<dbReference type="GO" id="GO:0005304">
    <property type="term" value="F:L-valine transmembrane transporter activity"/>
    <property type="evidence" value="ECO:0007669"/>
    <property type="project" value="TreeGrafter"/>
</dbReference>
<keyword evidence="12" id="KW-0378">Hydrolase</keyword>
<accession>A0A9W6UZM0</accession>
<feature type="domain" description="ABC transporter" evidence="11">
    <location>
        <begin position="346"/>
        <end position="592"/>
    </location>
</feature>
<keyword evidence="3" id="KW-1003">Cell membrane</keyword>
<evidence type="ECO:0000256" key="7">
    <source>
        <dbReference type="ARBA" id="ARBA00022989"/>
    </source>
</evidence>
<keyword evidence="5" id="KW-0547">Nucleotide-binding</keyword>
<dbReference type="InterPro" id="IPR003593">
    <property type="entry name" value="AAA+_ATPase"/>
</dbReference>
<evidence type="ECO:0000256" key="1">
    <source>
        <dbReference type="ARBA" id="ARBA00004651"/>
    </source>
</evidence>
<proteinExistence type="predicted"/>
<dbReference type="CDD" id="cd03219">
    <property type="entry name" value="ABC_Mj1267_LivG_branched"/>
    <property type="match status" value="1"/>
</dbReference>
<evidence type="ECO:0000256" key="2">
    <source>
        <dbReference type="ARBA" id="ARBA00022448"/>
    </source>
</evidence>
<evidence type="ECO:0000256" key="8">
    <source>
        <dbReference type="ARBA" id="ARBA00023136"/>
    </source>
</evidence>
<evidence type="ECO:0000259" key="11">
    <source>
        <dbReference type="PROSITE" id="PS50893"/>
    </source>
</evidence>
<dbReference type="RefSeq" id="WP_067908627.1">
    <property type="nucleotide sequence ID" value="NZ_BSRZ01000018.1"/>
</dbReference>
<feature type="compositionally biased region" description="Basic and acidic residues" evidence="9">
    <location>
        <begin position="331"/>
        <end position="341"/>
    </location>
</feature>
<feature type="transmembrane region" description="Helical" evidence="10">
    <location>
        <begin position="205"/>
        <end position="223"/>
    </location>
</feature>
<keyword evidence="6" id="KW-0067">ATP-binding</keyword>
<dbReference type="InterPro" id="IPR001851">
    <property type="entry name" value="ABC_transp_permease"/>
</dbReference>